<evidence type="ECO:0000313" key="2">
    <source>
        <dbReference type="EMBL" id="KIW91285.1"/>
    </source>
</evidence>
<accession>A0A0D2HKI4</accession>
<keyword evidence="3" id="KW-1185">Reference proteome</keyword>
<name>A0A0D2HKI4_CLAB1</name>
<sequence length="152" mass="16875">MAEQWASSQTPRQSIPAWLVRCLYIALLRSFVGQASCTLESKNCLKECTLLIQSQSPSLAVGRCSGMTKEDLLRMGKHLQIIDVAQYPAQIAEGNAQLVNHPLNGSSPEEAEKWKHIERARMNDGEIRSAKDDTPWHAIAAVKKEVPKKHAS</sequence>
<feature type="chain" id="PRO_5002243377" evidence="1">
    <location>
        <begin position="38"/>
        <end position="152"/>
    </location>
</feature>
<gene>
    <name evidence="2" type="ORF">Z519_08181</name>
</gene>
<dbReference type="OrthoDB" id="10489623at2759"/>
<feature type="signal peptide" evidence="1">
    <location>
        <begin position="1"/>
        <end position="37"/>
    </location>
</feature>
<dbReference type="HOGENOM" id="CLU_1722152_0_0_1"/>
<dbReference type="RefSeq" id="XP_016617954.1">
    <property type="nucleotide sequence ID" value="XM_016765909.1"/>
</dbReference>
<proteinExistence type="predicted"/>
<reference evidence="2" key="1">
    <citation type="submission" date="2015-01" db="EMBL/GenBank/DDBJ databases">
        <title>The Genome Sequence of Cladophialophora bantiana CBS 173.52.</title>
        <authorList>
            <consortium name="The Broad Institute Genomics Platform"/>
            <person name="Cuomo C."/>
            <person name="de Hoog S."/>
            <person name="Gorbushina A."/>
            <person name="Stielow B."/>
            <person name="Teixiera M."/>
            <person name="Abouelleil A."/>
            <person name="Chapman S.B."/>
            <person name="Priest M."/>
            <person name="Young S.K."/>
            <person name="Wortman J."/>
            <person name="Nusbaum C."/>
            <person name="Birren B."/>
        </authorList>
    </citation>
    <scope>NUCLEOTIDE SEQUENCE [LARGE SCALE GENOMIC DNA]</scope>
    <source>
        <strain evidence="2">CBS 173.52</strain>
    </source>
</reference>
<dbReference type="GeneID" id="27701109"/>
<protein>
    <submittedName>
        <fullName evidence="2">Uncharacterized protein</fullName>
    </submittedName>
</protein>
<evidence type="ECO:0000256" key="1">
    <source>
        <dbReference type="SAM" id="SignalP"/>
    </source>
</evidence>
<dbReference type="EMBL" id="KN846991">
    <property type="protein sequence ID" value="KIW91285.1"/>
    <property type="molecule type" value="Genomic_DNA"/>
</dbReference>
<evidence type="ECO:0000313" key="3">
    <source>
        <dbReference type="Proteomes" id="UP000053789"/>
    </source>
</evidence>
<dbReference type="Proteomes" id="UP000053789">
    <property type="component" value="Unassembled WGS sequence"/>
</dbReference>
<organism evidence="2 3">
    <name type="scientific">Cladophialophora bantiana (strain ATCC 10958 / CBS 173.52 / CDC B-1940 / NIH 8579)</name>
    <name type="common">Xylohypha bantiana</name>
    <dbReference type="NCBI Taxonomy" id="1442370"/>
    <lineage>
        <taxon>Eukaryota</taxon>
        <taxon>Fungi</taxon>
        <taxon>Dikarya</taxon>
        <taxon>Ascomycota</taxon>
        <taxon>Pezizomycotina</taxon>
        <taxon>Eurotiomycetes</taxon>
        <taxon>Chaetothyriomycetidae</taxon>
        <taxon>Chaetothyriales</taxon>
        <taxon>Herpotrichiellaceae</taxon>
        <taxon>Cladophialophora</taxon>
    </lineage>
</organism>
<keyword evidence="1" id="KW-0732">Signal</keyword>
<dbReference type="VEuPathDB" id="FungiDB:Z519_08181"/>
<dbReference type="AlphaFoldDB" id="A0A0D2HKI4"/>